<dbReference type="GO" id="GO:0071949">
    <property type="term" value="F:FAD binding"/>
    <property type="evidence" value="ECO:0007669"/>
    <property type="project" value="InterPro"/>
</dbReference>
<proteinExistence type="inferred from homology"/>
<evidence type="ECO:0000256" key="1">
    <source>
        <dbReference type="ARBA" id="ARBA00005466"/>
    </source>
</evidence>
<feature type="domain" description="FAD-binding PCMH-type" evidence="6">
    <location>
        <begin position="63"/>
        <end position="235"/>
    </location>
</feature>
<dbReference type="PANTHER" id="PTHR42973:SF54">
    <property type="entry name" value="FAD-BINDING PCMH-TYPE DOMAIN-CONTAINING PROTEIN"/>
    <property type="match status" value="1"/>
</dbReference>
<protein>
    <recommendedName>
        <fullName evidence="6">FAD-binding PCMH-type domain-containing protein</fullName>
    </recommendedName>
</protein>
<evidence type="ECO:0000256" key="4">
    <source>
        <dbReference type="ARBA" id="ARBA00023002"/>
    </source>
</evidence>
<dbReference type="SUPFAM" id="SSF56176">
    <property type="entry name" value="FAD-binding/transporter-associated domain-like"/>
    <property type="match status" value="1"/>
</dbReference>
<dbReference type="AlphaFoldDB" id="A0A9P8V0G4"/>
<evidence type="ECO:0000313" key="7">
    <source>
        <dbReference type="EMBL" id="KAH6661788.1"/>
    </source>
</evidence>
<organism evidence="7 8">
    <name type="scientific">Plectosphaerella plurivora</name>
    <dbReference type="NCBI Taxonomy" id="936078"/>
    <lineage>
        <taxon>Eukaryota</taxon>
        <taxon>Fungi</taxon>
        <taxon>Dikarya</taxon>
        <taxon>Ascomycota</taxon>
        <taxon>Pezizomycotina</taxon>
        <taxon>Sordariomycetes</taxon>
        <taxon>Hypocreomycetidae</taxon>
        <taxon>Glomerellales</taxon>
        <taxon>Plectosphaerellaceae</taxon>
        <taxon>Plectosphaerella</taxon>
    </lineage>
</organism>
<keyword evidence="5" id="KW-0732">Signal</keyword>
<dbReference type="PANTHER" id="PTHR42973">
    <property type="entry name" value="BINDING OXIDOREDUCTASE, PUTATIVE (AFU_ORTHOLOGUE AFUA_1G17690)-RELATED"/>
    <property type="match status" value="1"/>
</dbReference>
<keyword evidence="2" id="KW-0285">Flavoprotein</keyword>
<dbReference type="Pfam" id="PF01565">
    <property type="entry name" value="FAD_binding_4"/>
    <property type="match status" value="1"/>
</dbReference>
<evidence type="ECO:0000256" key="5">
    <source>
        <dbReference type="SAM" id="SignalP"/>
    </source>
</evidence>
<feature type="chain" id="PRO_5040162575" description="FAD-binding PCMH-type domain-containing protein" evidence="5">
    <location>
        <begin position="21"/>
        <end position="508"/>
    </location>
</feature>
<evidence type="ECO:0000313" key="8">
    <source>
        <dbReference type="Proteomes" id="UP000770015"/>
    </source>
</evidence>
<evidence type="ECO:0000256" key="3">
    <source>
        <dbReference type="ARBA" id="ARBA00022827"/>
    </source>
</evidence>
<accession>A0A9P8V0G4</accession>
<keyword evidence="8" id="KW-1185">Reference proteome</keyword>
<evidence type="ECO:0000259" key="6">
    <source>
        <dbReference type="PROSITE" id="PS51387"/>
    </source>
</evidence>
<comment type="similarity">
    <text evidence="1">Belongs to the oxygen-dependent FAD-linked oxidoreductase family.</text>
</comment>
<name>A0A9P8V0G4_9PEZI</name>
<dbReference type="InterPro" id="IPR036318">
    <property type="entry name" value="FAD-bd_PCMH-like_sf"/>
</dbReference>
<feature type="signal peptide" evidence="5">
    <location>
        <begin position="1"/>
        <end position="20"/>
    </location>
</feature>
<dbReference type="InterPro" id="IPR016166">
    <property type="entry name" value="FAD-bd_PCMH"/>
</dbReference>
<dbReference type="Gene3D" id="3.30.465.10">
    <property type="match status" value="1"/>
</dbReference>
<dbReference type="InterPro" id="IPR006094">
    <property type="entry name" value="Oxid_FAD_bind_N"/>
</dbReference>
<keyword evidence="3" id="KW-0274">FAD</keyword>
<comment type="caution">
    <text evidence="7">The sequence shown here is derived from an EMBL/GenBank/DDBJ whole genome shotgun (WGS) entry which is preliminary data.</text>
</comment>
<reference evidence="7" key="1">
    <citation type="journal article" date="2021" name="Nat. Commun.">
        <title>Genetic determinants of endophytism in the Arabidopsis root mycobiome.</title>
        <authorList>
            <person name="Mesny F."/>
            <person name="Miyauchi S."/>
            <person name="Thiergart T."/>
            <person name="Pickel B."/>
            <person name="Atanasova L."/>
            <person name="Karlsson M."/>
            <person name="Huettel B."/>
            <person name="Barry K.W."/>
            <person name="Haridas S."/>
            <person name="Chen C."/>
            <person name="Bauer D."/>
            <person name="Andreopoulos W."/>
            <person name="Pangilinan J."/>
            <person name="LaButti K."/>
            <person name="Riley R."/>
            <person name="Lipzen A."/>
            <person name="Clum A."/>
            <person name="Drula E."/>
            <person name="Henrissat B."/>
            <person name="Kohler A."/>
            <person name="Grigoriev I.V."/>
            <person name="Martin F.M."/>
            <person name="Hacquard S."/>
        </authorList>
    </citation>
    <scope>NUCLEOTIDE SEQUENCE</scope>
    <source>
        <strain evidence="7">MPI-SDFR-AT-0117</strain>
    </source>
</reference>
<dbReference type="Proteomes" id="UP000770015">
    <property type="component" value="Unassembled WGS sequence"/>
</dbReference>
<keyword evidence="4" id="KW-0560">Oxidoreductase</keyword>
<dbReference type="PROSITE" id="PS51387">
    <property type="entry name" value="FAD_PCMH"/>
    <property type="match status" value="1"/>
</dbReference>
<evidence type="ECO:0000256" key="2">
    <source>
        <dbReference type="ARBA" id="ARBA00022630"/>
    </source>
</evidence>
<dbReference type="OrthoDB" id="2151789at2759"/>
<dbReference type="EMBL" id="JAGSXJ010000049">
    <property type="protein sequence ID" value="KAH6661788.1"/>
    <property type="molecule type" value="Genomic_DNA"/>
</dbReference>
<sequence length="508" mass="55120">MQSHLLAHLVLGALLPASHCPETQPISHAAPCKAIEDVLPGQVVYPETSAYSLSNNYWSSRQSELEPPCFVLPSSAEDVSKTLKLLTSRGTPFTVKSGGHVTFAGGSSIQHGVTIDLRKMDSIVVLEDRTMASLGPGLRWINVSQALDPIGLAAVGARSANVGVSGLILGGGISYLSGGHGLACDNVRNFQIVLASGDIVDANPTVNKDLYWALRGGGGASFGIVTRFDIDVYEQGGVWGKITFWPLSKTPDVLITFIGMSREVLHRDKDAHILFIVGTFDPSAPPMVSTFTYHLNHLNPPDGLFDTFEGLARIPGQLKNNTVITNISDHLGVLVGLHGQRQTWLATMVRDGVASGIFMNQVMELYQEYSDGIKAEGAALGEYLIVALIIQPITSTTTEAMKRNGGNALGLETDEFPLFLISPTASWVNPALDSFIEERSDKFIRDVDELAKTSGFYHGFKYLNYAGKSQDVFSSYGKANHQRLQEVALAYDPRGLLRTLWKGYFNVY</sequence>
<dbReference type="InterPro" id="IPR050416">
    <property type="entry name" value="FAD-linked_Oxidoreductase"/>
</dbReference>
<dbReference type="InterPro" id="IPR016169">
    <property type="entry name" value="FAD-bd_PCMH_sub2"/>
</dbReference>
<gene>
    <name evidence="7" type="ORF">F5X68DRAFT_178490</name>
</gene>
<dbReference type="GO" id="GO:0016491">
    <property type="term" value="F:oxidoreductase activity"/>
    <property type="evidence" value="ECO:0007669"/>
    <property type="project" value="UniProtKB-KW"/>
</dbReference>